<dbReference type="GeneID" id="20819606"/>
<feature type="transmembrane region" description="Helical" evidence="1">
    <location>
        <begin position="24"/>
        <end position="45"/>
    </location>
</feature>
<protein>
    <submittedName>
        <fullName evidence="2">Uncharacterized protein</fullName>
    </submittedName>
</protein>
<dbReference type="AlphaFoldDB" id="W4FFS6"/>
<proteinExistence type="predicted"/>
<evidence type="ECO:0000313" key="2">
    <source>
        <dbReference type="EMBL" id="ETV65724.1"/>
    </source>
</evidence>
<accession>W4FFS6</accession>
<dbReference type="EMBL" id="KI913225">
    <property type="protein sequence ID" value="ETV65724.1"/>
    <property type="molecule type" value="Genomic_DNA"/>
</dbReference>
<sequence length="131" mass="14019">MSSPKTCLHDSQYGMAIAMRQRSFVMLCILDAVIVLTVLHQRWWLAYTTQPATTSAATTIPTRAPAATGKGLNSRNVKRLSVAATPPAAWIVPTPATTVPNVAMARGTSMAHAQLNIGIIKAPMMAARAKY</sequence>
<reference evidence="2" key="1">
    <citation type="submission" date="2013-12" db="EMBL/GenBank/DDBJ databases">
        <title>The Genome Sequence of Aphanomyces astaci APO3.</title>
        <authorList>
            <consortium name="The Broad Institute Genomics Platform"/>
            <person name="Russ C."/>
            <person name="Tyler B."/>
            <person name="van West P."/>
            <person name="Dieguez-Uribeondo J."/>
            <person name="Young S.K."/>
            <person name="Zeng Q."/>
            <person name="Gargeya S."/>
            <person name="Fitzgerald M."/>
            <person name="Abouelleil A."/>
            <person name="Alvarado L."/>
            <person name="Chapman S.B."/>
            <person name="Gainer-Dewar J."/>
            <person name="Goldberg J."/>
            <person name="Griggs A."/>
            <person name="Gujja S."/>
            <person name="Hansen M."/>
            <person name="Howarth C."/>
            <person name="Imamovic A."/>
            <person name="Ireland A."/>
            <person name="Larimer J."/>
            <person name="McCowan C."/>
            <person name="Murphy C."/>
            <person name="Pearson M."/>
            <person name="Poon T.W."/>
            <person name="Priest M."/>
            <person name="Roberts A."/>
            <person name="Saif S."/>
            <person name="Shea T."/>
            <person name="Sykes S."/>
            <person name="Wortman J."/>
            <person name="Nusbaum C."/>
            <person name="Birren B."/>
        </authorList>
    </citation>
    <scope>NUCLEOTIDE SEQUENCE [LARGE SCALE GENOMIC DNA]</scope>
    <source>
        <strain evidence="2">APO3</strain>
    </source>
</reference>
<evidence type="ECO:0000256" key="1">
    <source>
        <dbReference type="SAM" id="Phobius"/>
    </source>
</evidence>
<organism evidence="2">
    <name type="scientific">Aphanomyces astaci</name>
    <name type="common">Crayfish plague agent</name>
    <dbReference type="NCBI Taxonomy" id="112090"/>
    <lineage>
        <taxon>Eukaryota</taxon>
        <taxon>Sar</taxon>
        <taxon>Stramenopiles</taxon>
        <taxon>Oomycota</taxon>
        <taxon>Saprolegniomycetes</taxon>
        <taxon>Saprolegniales</taxon>
        <taxon>Verrucalvaceae</taxon>
        <taxon>Aphanomyces</taxon>
    </lineage>
</organism>
<keyword evidence="1" id="KW-0472">Membrane</keyword>
<keyword evidence="1" id="KW-0812">Transmembrane</keyword>
<keyword evidence="1" id="KW-1133">Transmembrane helix</keyword>
<dbReference type="VEuPathDB" id="FungiDB:H257_17610"/>
<gene>
    <name evidence="2" type="ORF">H257_17610</name>
</gene>
<name>W4FFS6_APHAT</name>
<dbReference type="RefSeq" id="XP_009844776.1">
    <property type="nucleotide sequence ID" value="XM_009846474.1"/>
</dbReference>